<feature type="compositionally biased region" description="Low complexity" evidence="1">
    <location>
        <begin position="259"/>
        <end position="272"/>
    </location>
</feature>
<feature type="region of interest" description="Disordered" evidence="1">
    <location>
        <begin position="202"/>
        <end position="272"/>
    </location>
</feature>
<organism evidence="4 5">
    <name type="scientific">Brevibacterium otitidis</name>
    <dbReference type="NCBI Taxonomy" id="53364"/>
    <lineage>
        <taxon>Bacteria</taxon>
        <taxon>Bacillati</taxon>
        <taxon>Actinomycetota</taxon>
        <taxon>Actinomycetes</taxon>
        <taxon>Micrococcales</taxon>
        <taxon>Brevibacteriaceae</taxon>
        <taxon>Brevibacterium</taxon>
    </lineage>
</organism>
<evidence type="ECO:0000256" key="1">
    <source>
        <dbReference type="SAM" id="MobiDB-lite"/>
    </source>
</evidence>
<proteinExistence type="predicted"/>
<dbReference type="Pfam" id="PF13559">
    <property type="entry name" value="DUF4129"/>
    <property type="match status" value="1"/>
</dbReference>
<dbReference type="InterPro" id="IPR025403">
    <property type="entry name" value="TgpA-like_C"/>
</dbReference>
<dbReference type="RefSeq" id="WP_376841858.1">
    <property type="nucleotide sequence ID" value="NZ_JBHMAU010000131.1"/>
</dbReference>
<feature type="domain" description="Protein-glutamine gamma-glutamyltransferase-like C-terminal" evidence="3">
    <location>
        <begin position="132"/>
        <end position="195"/>
    </location>
</feature>
<keyword evidence="2" id="KW-0472">Membrane</keyword>
<evidence type="ECO:0000256" key="2">
    <source>
        <dbReference type="SAM" id="Phobius"/>
    </source>
</evidence>
<comment type="caution">
    <text evidence="4">The sequence shown here is derived from an EMBL/GenBank/DDBJ whole genome shotgun (WGS) entry which is preliminary data.</text>
</comment>
<keyword evidence="2" id="KW-0812">Transmembrane</keyword>
<sequence length="272" mass="27661">MSAPPLTPDRDEARRWAERELSDPQYRDADLSPLEKIGRAINRLTDSIFERLGEIDSPWMLLIVGALIALIVGLIIWRVRRGTSGGVDLAAFDPARRRTTVDPQAFWDAAYAAADRREYTLAVQNGVRGIFARLVRAEIIEMTAASTASELAHAAGSACPPVAADALAAGTLFDSVTFGEAHATEADWTELLARAERIAAGSAHAGSRDAGRSTQPAGAAGSGAGNPAGTSGPAAGEQLTASGAGAAGSAAGASGAGPAGSAAGASGTEVSR</sequence>
<accession>A0ABV5X799</accession>
<evidence type="ECO:0000313" key="4">
    <source>
        <dbReference type="EMBL" id="MFB9777847.1"/>
    </source>
</evidence>
<protein>
    <submittedName>
        <fullName evidence="4">DUF4129 domain-containing protein</fullName>
    </submittedName>
</protein>
<gene>
    <name evidence="4" type="ORF">ACFFN1_15840</name>
</gene>
<keyword evidence="2" id="KW-1133">Transmembrane helix</keyword>
<feature type="compositionally biased region" description="Low complexity" evidence="1">
    <location>
        <begin position="227"/>
        <end position="253"/>
    </location>
</feature>
<keyword evidence="5" id="KW-1185">Reference proteome</keyword>
<dbReference type="EMBL" id="JBHMAU010000131">
    <property type="protein sequence ID" value="MFB9777847.1"/>
    <property type="molecule type" value="Genomic_DNA"/>
</dbReference>
<reference evidence="4 5" key="1">
    <citation type="submission" date="2024-09" db="EMBL/GenBank/DDBJ databases">
        <authorList>
            <person name="Sun Q."/>
            <person name="Mori K."/>
        </authorList>
    </citation>
    <scope>NUCLEOTIDE SEQUENCE [LARGE SCALE GENOMIC DNA]</scope>
    <source>
        <strain evidence="4 5">JCM 11683</strain>
    </source>
</reference>
<name>A0ABV5X799_9MICO</name>
<evidence type="ECO:0000313" key="5">
    <source>
        <dbReference type="Proteomes" id="UP001589707"/>
    </source>
</evidence>
<dbReference type="Proteomes" id="UP001589707">
    <property type="component" value="Unassembled WGS sequence"/>
</dbReference>
<evidence type="ECO:0000259" key="3">
    <source>
        <dbReference type="Pfam" id="PF13559"/>
    </source>
</evidence>
<feature type="transmembrane region" description="Helical" evidence="2">
    <location>
        <begin position="59"/>
        <end position="77"/>
    </location>
</feature>